<reference evidence="15" key="2">
    <citation type="submission" date="2018-04" db="EMBL/GenBank/DDBJ databases">
        <authorList>
            <person name="Illikoud N."/>
        </authorList>
    </citation>
    <scope>NUCLEOTIDE SEQUENCE [LARGE SCALE GENOMIC DNA]</scope>
</reference>
<reference evidence="13" key="3">
    <citation type="submission" date="2018-04" db="EMBL/GenBank/DDBJ databases">
        <authorList>
            <person name="Go L.Y."/>
            <person name="Mitchell J.A."/>
        </authorList>
    </citation>
    <scope>NUCLEOTIDE SEQUENCE</scope>
    <source>
        <strain evidence="13">BSAS1 3</strain>
    </source>
</reference>
<dbReference type="CDD" id="cd02165">
    <property type="entry name" value="NMNAT"/>
    <property type="match status" value="1"/>
</dbReference>
<name>A0A1D2LBH4_BROTH</name>
<dbReference type="NCBIfam" id="NF000840">
    <property type="entry name" value="PRK00071.1-3"/>
    <property type="match status" value="1"/>
</dbReference>
<sequence length="190" mass="22063">MTKRIAILGGTFNPPHLGHLYIAEQVFEMLNLDEIRFMPNAVPPHKKVTEGISDENRVELVRKAIEGNSHFKMELYEIEKGGASYTYDTMLELTKREPNTEFYFIIGADMVEFLPKWYKIDRLMELVTFIGVTRSGFQLNTDYPIKKLELPLFDVSSSGIRAQIKADKSVRYMVPDNVYYAIKECRFYES</sequence>
<dbReference type="AlphaFoldDB" id="A0A1D2LBH4"/>
<dbReference type="GeneID" id="66536577"/>
<dbReference type="GO" id="GO:0004515">
    <property type="term" value="F:nicotinate-nucleotide adenylyltransferase activity"/>
    <property type="evidence" value="ECO:0007669"/>
    <property type="project" value="UniProtKB-UniRule"/>
</dbReference>
<dbReference type="InterPro" id="IPR005248">
    <property type="entry name" value="NadD/NMNAT"/>
</dbReference>
<evidence type="ECO:0000256" key="5">
    <source>
        <dbReference type="ARBA" id="ARBA00022695"/>
    </source>
</evidence>
<evidence type="ECO:0000313" key="14">
    <source>
        <dbReference type="Proteomes" id="UP000243591"/>
    </source>
</evidence>
<evidence type="ECO:0000256" key="3">
    <source>
        <dbReference type="ARBA" id="ARBA00022642"/>
    </source>
</evidence>
<feature type="domain" description="Cytidyltransferase-like" evidence="11">
    <location>
        <begin position="7"/>
        <end position="162"/>
    </location>
</feature>
<dbReference type="InterPro" id="IPR014729">
    <property type="entry name" value="Rossmann-like_a/b/a_fold"/>
</dbReference>
<evidence type="ECO:0000256" key="4">
    <source>
        <dbReference type="ARBA" id="ARBA00022679"/>
    </source>
</evidence>
<dbReference type="HAMAP" id="MF_00244">
    <property type="entry name" value="NaMN_adenylyltr"/>
    <property type="match status" value="1"/>
</dbReference>
<dbReference type="GO" id="GO:0009435">
    <property type="term" value="P:NAD+ biosynthetic process"/>
    <property type="evidence" value="ECO:0007669"/>
    <property type="project" value="UniProtKB-UniRule"/>
</dbReference>
<dbReference type="EC" id="2.7.7.18" evidence="10"/>
<dbReference type="EMBL" id="OUNC01000003">
    <property type="protein sequence ID" value="SPP26678.1"/>
    <property type="molecule type" value="Genomic_DNA"/>
</dbReference>
<dbReference type="KEGG" id="bths:CNY62_10080"/>
<evidence type="ECO:0000259" key="11">
    <source>
        <dbReference type="Pfam" id="PF01467"/>
    </source>
</evidence>
<dbReference type="Proteomes" id="UP000243591">
    <property type="component" value="Chromosome"/>
</dbReference>
<evidence type="ECO:0000256" key="8">
    <source>
        <dbReference type="ARBA" id="ARBA00023027"/>
    </source>
</evidence>
<protein>
    <recommendedName>
        <fullName evidence="10">Probable nicotinate-nucleotide adenylyltransferase</fullName>
        <ecNumber evidence="10">2.7.7.18</ecNumber>
    </recommendedName>
    <alternativeName>
        <fullName evidence="10">Deamido-NAD(+) diphosphorylase</fullName>
    </alternativeName>
    <alternativeName>
        <fullName evidence="10">Deamido-NAD(+) pyrophosphorylase</fullName>
    </alternativeName>
    <alternativeName>
        <fullName evidence="10">Nicotinate mononucleotide adenylyltransferase</fullName>
        <shortName evidence="10">NaMN adenylyltransferase</shortName>
    </alternativeName>
</protein>
<dbReference type="NCBIfam" id="NF000841">
    <property type="entry name" value="PRK00071.1-4"/>
    <property type="match status" value="1"/>
</dbReference>
<dbReference type="EMBL" id="CP023483">
    <property type="protein sequence ID" value="ATF26704.1"/>
    <property type="molecule type" value="Genomic_DNA"/>
</dbReference>
<dbReference type="UniPathway" id="UPA00253">
    <property type="reaction ID" value="UER00332"/>
</dbReference>
<comment type="function">
    <text evidence="1 10">Catalyzes the reversible adenylation of nicotinate mononucleotide (NaMN) to nicotinic acid adenine dinucleotide (NaAD).</text>
</comment>
<dbReference type="NCBIfam" id="TIGR00482">
    <property type="entry name" value="nicotinate (nicotinamide) nucleotide adenylyltransferase"/>
    <property type="match status" value="1"/>
</dbReference>
<dbReference type="OrthoDB" id="5295945at2"/>
<evidence type="ECO:0000256" key="2">
    <source>
        <dbReference type="ARBA" id="ARBA00005019"/>
    </source>
</evidence>
<keyword evidence="6 10" id="KW-0547">Nucleotide-binding</keyword>
<keyword evidence="8 10" id="KW-0520">NAD</keyword>
<evidence type="ECO:0000313" key="15">
    <source>
        <dbReference type="Proteomes" id="UP000270190"/>
    </source>
</evidence>
<gene>
    <name evidence="10 13" type="primary">nadD</name>
    <name evidence="13" type="ORF">BTBSAS_110027</name>
    <name evidence="12" type="ORF">CNY62_10080</name>
</gene>
<dbReference type="Proteomes" id="UP000270190">
    <property type="component" value="Unassembled WGS sequence"/>
</dbReference>
<keyword evidence="14" id="KW-1185">Reference proteome</keyword>
<evidence type="ECO:0000256" key="9">
    <source>
        <dbReference type="ARBA" id="ARBA00048721"/>
    </source>
</evidence>
<comment type="similarity">
    <text evidence="10">Belongs to the NadD family.</text>
</comment>
<dbReference type="Gene3D" id="3.40.50.620">
    <property type="entry name" value="HUPs"/>
    <property type="match status" value="1"/>
</dbReference>
<evidence type="ECO:0000256" key="6">
    <source>
        <dbReference type="ARBA" id="ARBA00022741"/>
    </source>
</evidence>
<keyword evidence="4 10" id="KW-0808">Transferase</keyword>
<evidence type="ECO:0000256" key="7">
    <source>
        <dbReference type="ARBA" id="ARBA00022840"/>
    </source>
</evidence>
<dbReference type="GO" id="GO:0005524">
    <property type="term" value="F:ATP binding"/>
    <property type="evidence" value="ECO:0007669"/>
    <property type="project" value="UniProtKB-KW"/>
</dbReference>
<organism evidence="12 14">
    <name type="scientific">Brochothrix thermosphacta</name>
    <name type="common">Microbacterium thermosphactum</name>
    <dbReference type="NCBI Taxonomy" id="2756"/>
    <lineage>
        <taxon>Bacteria</taxon>
        <taxon>Bacillati</taxon>
        <taxon>Bacillota</taxon>
        <taxon>Bacilli</taxon>
        <taxon>Bacillales</taxon>
        <taxon>Listeriaceae</taxon>
        <taxon>Brochothrix</taxon>
    </lineage>
</organism>
<reference evidence="12 14" key="1">
    <citation type="submission" date="2017-09" db="EMBL/GenBank/DDBJ databases">
        <title>Complete Genome Sequences of Two Strains of the Meat Spoilage Bacterium Brochothrix thermosphacta Isolated from Ground Chicken.</title>
        <authorList>
            <person name="Paoli G.C."/>
            <person name="Wijey C."/>
            <person name="Chen C.-Y."/>
            <person name="Nguyen L."/>
            <person name="Yan X."/>
            <person name="Irwin P.L."/>
        </authorList>
    </citation>
    <scope>NUCLEOTIDE SEQUENCE [LARGE SCALE GENOMIC DNA]</scope>
    <source>
        <strain evidence="12 14">BI</strain>
    </source>
</reference>
<evidence type="ECO:0000313" key="12">
    <source>
        <dbReference type="EMBL" id="ATF26704.1"/>
    </source>
</evidence>
<keyword evidence="3 10" id="KW-0662">Pyridine nucleotide biosynthesis</keyword>
<dbReference type="InterPro" id="IPR004821">
    <property type="entry name" value="Cyt_trans-like"/>
</dbReference>
<comment type="catalytic activity">
    <reaction evidence="9 10">
        <text>nicotinate beta-D-ribonucleotide + ATP + H(+) = deamido-NAD(+) + diphosphate</text>
        <dbReference type="Rhea" id="RHEA:22860"/>
        <dbReference type="ChEBI" id="CHEBI:15378"/>
        <dbReference type="ChEBI" id="CHEBI:30616"/>
        <dbReference type="ChEBI" id="CHEBI:33019"/>
        <dbReference type="ChEBI" id="CHEBI:57502"/>
        <dbReference type="ChEBI" id="CHEBI:58437"/>
        <dbReference type="EC" id="2.7.7.18"/>
    </reaction>
</comment>
<dbReference type="STRING" id="2756.BFR44_10735"/>
<keyword evidence="7 10" id="KW-0067">ATP-binding</keyword>
<dbReference type="PANTHER" id="PTHR39321:SF3">
    <property type="entry name" value="PHOSPHOPANTETHEINE ADENYLYLTRANSFERASE"/>
    <property type="match status" value="1"/>
</dbReference>
<proteinExistence type="inferred from homology"/>
<accession>A0A1D2LBH4</accession>
<dbReference type="RefSeq" id="WP_069118838.1">
    <property type="nucleotide sequence ID" value="NZ_CBCPHX010000010.1"/>
</dbReference>
<evidence type="ECO:0000313" key="13">
    <source>
        <dbReference type="EMBL" id="SPP26678.1"/>
    </source>
</evidence>
<evidence type="ECO:0000256" key="1">
    <source>
        <dbReference type="ARBA" id="ARBA00002324"/>
    </source>
</evidence>
<evidence type="ECO:0000256" key="10">
    <source>
        <dbReference type="HAMAP-Rule" id="MF_00244"/>
    </source>
</evidence>
<dbReference type="SUPFAM" id="SSF52374">
    <property type="entry name" value="Nucleotidylyl transferase"/>
    <property type="match status" value="1"/>
</dbReference>
<keyword evidence="5 10" id="KW-0548">Nucleotidyltransferase</keyword>
<dbReference type="NCBIfam" id="TIGR00125">
    <property type="entry name" value="cyt_tran_rel"/>
    <property type="match status" value="1"/>
</dbReference>
<comment type="pathway">
    <text evidence="2 10">Cofactor biosynthesis; NAD(+) biosynthesis; deamido-NAD(+) from nicotinate D-ribonucleotide: step 1/1.</text>
</comment>
<dbReference type="PANTHER" id="PTHR39321">
    <property type="entry name" value="NICOTINATE-NUCLEOTIDE ADENYLYLTRANSFERASE-RELATED"/>
    <property type="match status" value="1"/>
</dbReference>
<dbReference type="Pfam" id="PF01467">
    <property type="entry name" value="CTP_transf_like"/>
    <property type="match status" value="1"/>
</dbReference>